<dbReference type="Pfam" id="PF07995">
    <property type="entry name" value="GSDH"/>
    <property type="match status" value="1"/>
</dbReference>
<reference evidence="3 4" key="1">
    <citation type="journal article" date="2017" name="ISME J.">
        <title>Energy and carbon metabolisms in a deep terrestrial subsurface fluid microbial community.</title>
        <authorList>
            <person name="Momper L."/>
            <person name="Jungbluth S.P."/>
            <person name="Lee M.D."/>
            <person name="Amend J.P."/>
        </authorList>
    </citation>
    <scope>NUCLEOTIDE SEQUENCE [LARGE SCALE GENOMIC DNA]</scope>
    <source>
        <strain evidence="3">SURF_17</strain>
    </source>
</reference>
<dbReference type="InterPro" id="IPR013783">
    <property type="entry name" value="Ig-like_fold"/>
</dbReference>
<dbReference type="InterPro" id="IPR011042">
    <property type="entry name" value="6-blade_b-propeller_TolB-like"/>
</dbReference>
<dbReference type="InterPro" id="IPR011041">
    <property type="entry name" value="Quinoprot_gluc/sorb_DH_b-prop"/>
</dbReference>
<dbReference type="PANTHER" id="PTHR19328">
    <property type="entry name" value="HEDGEHOG-INTERACTING PROTEIN"/>
    <property type="match status" value="1"/>
</dbReference>
<dbReference type="Gene3D" id="2.60.40.10">
    <property type="entry name" value="Immunoglobulins"/>
    <property type="match status" value="1"/>
</dbReference>
<keyword evidence="1" id="KW-0732">Signal</keyword>
<dbReference type="Gene3D" id="2.120.10.30">
    <property type="entry name" value="TolB, C-terminal domain"/>
    <property type="match status" value="1"/>
</dbReference>
<dbReference type="Proteomes" id="UP000285961">
    <property type="component" value="Unassembled WGS sequence"/>
</dbReference>
<dbReference type="EMBL" id="QZKI01000076">
    <property type="protein sequence ID" value="RJP70004.1"/>
    <property type="molecule type" value="Genomic_DNA"/>
</dbReference>
<comment type="caution">
    <text evidence="3">The sequence shown here is derived from an EMBL/GenBank/DDBJ whole genome shotgun (WGS) entry which is preliminary data.</text>
</comment>
<protein>
    <submittedName>
        <fullName evidence="3">Glucose dehydrogenase</fullName>
    </submittedName>
</protein>
<name>A0A419EY35_9BACT</name>
<feature type="domain" description="Glucose/Sorbosone dehydrogenase" evidence="2">
    <location>
        <begin position="33"/>
        <end position="373"/>
    </location>
</feature>
<feature type="signal peptide" evidence="1">
    <location>
        <begin position="1"/>
        <end position="20"/>
    </location>
</feature>
<dbReference type="SUPFAM" id="SSF50952">
    <property type="entry name" value="Soluble quinoprotein glucose dehydrogenase"/>
    <property type="match status" value="1"/>
</dbReference>
<evidence type="ECO:0000256" key="1">
    <source>
        <dbReference type="SAM" id="SignalP"/>
    </source>
</evidence>
<gene>
    <name evidence="3" type="ORF">C4532_10020</name>
</gene>
<dbReference type="InterPro" id="IPR012938">
    <property type="entry name" value="Glc/Sorbosone_DH"/>
</dbReference>
<evidence type="ECO:0000313" key="3">
    <source>
        <dbReference type="EMBL" id="RJP70004.1"/>
    </source>
</evidence>
<evidence type="ECO:0000313" key="4">
    <source>
        <dbReference type="Proteomes" id="UP000285961"/>
    </source>
</evidence>
<sequence length="486" mass="52555">MTALAAGVALVLGAGGTTQAAPVLDLQLVATSLANPVAITHAGDGSGRLFITLQDGRIVIFNGTQVLATPFLDIRPLVLSGGERGLLSTAFHPNYEANGFFFVDYTNLNGDTVIARYSVSANPNVGDPNSAVIILAIDQPFVNHNGGQLQFGPNGFLYIGMGDGGGTGDPDDNAQNLGTLLGKILRINVNRGLPYTIPANNPFVTTPGARGEIWAYGFRNPWRFSFDRLTNDLFIADVGQNMWEEVNFHEFGRVTGENYGWRLMEGNHCFNPSTNCNDGTLILPIAEYSHEAGRCSVTGGYRYGGSQFPALDGIYFYADFCTGEIWGATMDGVGDWTSTLLLDSPLAISTFGEDESGELYVAHLSNPDGAIYRIGATETFSSITLTAPANGFILTSPPTFVWSPDAGTNNGYAVELSYSPSFSSFWSTYANLRLTIDTTSWAMPASVFQRIESNRQVFWRVRGVDLDQPPPRTIITSSEVRSFFKQ</sequence>
<organism evidence="3 4">
    <name type="scientific">Candidatus Abyssobacteria bacterium SURF_17</name>
    <dbReference type="NCBI Taxonomy" id="2093361"/>
    <lineage>
        <taxon>Bacteria</taxon>
        <taxon>Pseudomonadati</taxon>
        <taxon>Candidatus Hydrogenedentota</taxon>
        <taxon>Candidatus Abyssobacteria</taxon>
    </lineage>
</organism>
<evidence type="ECO:0000259" key="2">
    <source>
        <dbReference type="Pfam" id="PF07995"/>
    </source>
</evidence>
<proteinExistence type="predicted"/>
<accession>A0A419EY35</accession>
<feature type="chain" id="PRO_5019011665" evidence="1">
    <location>
        <begin position="21"/>
        <end position="486"/>
    </location>
</feature>
<dbReference type="AlphaFoldDB" id="A0A419EY35"/>
<dbReference type="PANTHER" id="PTHR19328:SF75">
    <property type="entry name" value="ALDOSE SUGAR DEHYDROGENASE YLII"/>
    <property type="match status" value="1"/>
</dbReference>